<evidence type="ECO:0000259" key="1">
    <source>
        <dbReference type="Pfam" id="PF13480"/>
    </source>
</evidence>
<reference evidence="4 5" key="1">
    <citation type="submission" date="2018-08" db="EMBL/GenBank/DDBJ databases">
        <title>A genome reference for cultivated species of the human gut microbiota.</title>
        <authorList>
            <person name="Zou Y."/>
            <person name="Xue W."/>
            <person name="Luo G."/>
        </authorList>
    </citation>
    <scope>NUCLEOTIDE SEQUENCE [LARGE SCALE GENOMIC DNA]</scope>
    <source>
        <strain evidence="3 5">AM22-1</strain>
        <strain evidence="2 4">TF06-40</strain>
    </source>
</reference>
<dbReference type="InterPro" id="IPR050644">
    <property type="entry name" value="PG_Glycine_Bridge_Synth"/>
</dbReference>
<accession>A0A3E4SHV8</accession>
<dbReference type="EMBL" id="QRIN01000016">
    <property type="protein sequence ID" value="RHG67048.1"/>
    <property type="molecule type" value="Genomic_DNA"/>
</dbReference>
<proteinExistence type="predicted"/>
<dbReference type="GO" id="GO:0016740">
    <property type="term" value="F:transferase activity"/>
    <property type="evidence" value="ECO:0007669"/>
    <property type="project" value="UniProtKB-KW"/>
</dbReference>
<dbReference type="Proteomes" id="UP000286501">
    <property type="component" value="Unassembled WGS sequence"/>
</dbReference>
<dbReference type="RefSeq" id="WP_117694411.1">
    <property type="nucleotide sequence ID" value="NZ_QRIE01000005.1"/>
</dbReference>
<sequence length="312" mass="36985">MFEIKKYNDADKEAWNAYVEHARNATFLFNRNYMDYHSDRFKDYSLMFYKNGKLHSLLPAHEREDIFCSHFGLTYGGLIMNKDVTAADVVQLFKELNEYLRQQGFKKVLYKPVPWVYHQMPSEEDLYAIYWVCKARIVKRDIGSVLFLQEKPRWRRLRRRSLKKAQEAGIIVKKENNFEDFWKVLDANLEERYQVHPVHTLQEIELLHSRFPDNIIQYNAYLKDEIVAGFTFYITPQTVHGQYCSSNDKGKELGGIDAIYDQVLNHDYADYKFFDFGRSTEGDGDYLNEGLISQKEGFGGRGVVYDTYEWRL</sequence>
<protein>
    <submittedName>
        <fullName evidence="3">GNAT family N-acetyltransferase</fullName>
    </submittedName>
</protein>
<feature type="domain" description="BioF2-like acetyltransferase" evidence="1">
    <location>
        <begin position="159"/>
        <end position="281"/>
    </location>
</feature>
<keyword evidence="3" id="KW-0808">Transferase</keyword>
<dbReference type="Gene3D" id="3.40.630.30">
    <property type="match status" value="1"/>
</dbReference>
<comment type="caution">
    <text evidence="3">The sequence shown here is derived from an EMBL/GenBank/DDBJ whole genome shotgun (WGS) entry which is preliminary data.</text>
</comment>
<evidence type="ECO:0000313" key="5">
    <source>
        <dbReference type="Proteomes" id="UP000286501"/>
    </source>
</evidence>
<dbReference type="SUPFAM" id="SSF55729">
    <property type="entry name" value="Acyl-CoA N-acyltransferases (Nat)"/>
    <property type="match status" value="1"/>
</dbReference>
<name>A0A3E4SHV8_9BACT</name>
<dbReference type="AlphaFoldDB" id="A0A3E4SHV8"/>
<evidence type="ECO:0000313" key="4">
    <source>
        <dbReference type="Proteomes" id="UP000261187"/>
    </source>
</evidence>
<dbReference type="PANTHER" id="PTHR36174:SF1">
    <property type="entry name" value="LIPID II:GLYCINE GLYCYLTRANSFERASE"/>
    <property type="match status" value="1"/>
</dbReference>
<dbReference type="Pfam" id="PF13480">
    <property type="entry name" value="Acetyltransf_6"/>
    <property type="match status" value="1"/>
</dbReference>
<organism evidence="3 5">
    <name type="scientific">Segatella copri</name>
    <dbReference type="NCBI Taxonomy" id="165179"/>
    <lineage>
        <taxon>Bacteria</taxon>
        <taxon>Pseudomonadati</taxon>
        <taxon>Bacteroidota</taxon>
        <taxon>Bacteroidia</taxon>
        <taxon>Bacteroidales</taxon>
        <taxon>Prevotellaceae</taxon>
        <taxon>Segatella</taxon>
    </lineage>
</organism>
<dbReference type="InterPro" id="IPR016181">
    <property type="entry name" value="Acyl_CoA_acyltransferase"/>
</dbReference>
<dbReference type="EMBL" id="QSSA01000018">
    <property type="protein sequence ID" value="RGL59141.1"/>
    <property type="molecule type" value="Genomic_DNA"/>
</dbReference>
<dbReference type="PANTHER" id="PTHR36174">
    <property type="entry name" value="LIPID II:GLYCINE GLYCYLTRANSFERASE"/>
    <property type="match status" value="1"/>
</dbReference>
<gene>
    <name evidence="3" type="ORF">DW250_05170</name>
    <name evidence="2" type="ORF">DXC61_08980</name>
</gene>
<dbReference type="InterPro" id="IPR038740">
    <property type="entry name" value="BioF2-like_GNAT_dom"/>
</dbReference>
<evidence type="ECO:0000313" key="2">
    <source>
        <dbReference type="EMBL" id="RGL59141.1"/>
    </source>
</evidence>
<dbReference type="Proteomes" id="UP000261187">
    <property type="component" value="Unassembled WGS sequence"/>
</dbReference>
<evidence type="ECO:0000313" key="3">
    <source>
        <dbReference type="EMBL" id="RHG67048.1"/>
    </source>
</evidence>